<gene>
    <name evidence="1" type="ORF">LYSIN_01869</name>
</gene>
<sequence length="184" mass="20632">MEKPILDLLRAGGLILYVRHGEATVGEDQPYVNFQNCYTQRNLSDYGRQEAVYYGQMLRYWQIPISSPIITSPFCRTIETAQLAFPTMYLQIDPFWFTITKLAETFSTTEQQQILKDAQQHLEVKPPLGTNQVIIAHSFPKGTSIGEISSMGTVIIKPKGVGNGYEIVKQLTLADLATLGTSQK</sequence>
<dbReference type="Proteomes" id="UP000237319">
    <property type="component" value="Unassembled WGS sequence"/>
</dbReference>
<dbReference type="Gene3D" id="3.40.50.1240">
    <property type="entry name" value="Phosphoglycerate mutase-like"/>
    <property type="match status" value="1"/>
</dbReference>
<dbReference type="InterPro" id="IPR029033">
    <property type="entry name" value="His_PPase_superfam"/>
</dbReference>
<protein>
    <recommendedName>
        <fullName evidence="3">Histidine phosphatase family protein</fullName>
    </recommendedName>
</protein>
<dbReference type="EMBL" id="PGLV01000001">
    <property type="protein sequence ID" value="POZ57086.1"/>
    <property type="molecule type" value="Genomic_DNA"/>
</dbReference>
<reference evidence="1 2" key="1">
    <citation type="submission" date="2017-11" db="EMBL/GenBank/DDBJ databases">
        <title>Genome sequence of Lysinibacillus sphaericus, a lignin-degrading bacteria isolated from municipal solid waste soil.</title>
        <authorList>
            <person name="Persinoti G.F."/>
            <person name="Paixao D.A."/>
            <person name="Bugg T.D."/>
            <person name="Squina F.M."/>
        </authorList>
    </citation>
    <scope>NUCLEOTIDE SEQUENCE [LARGE SCALE GENOMIC DNA]</scope>
    <source>
        <strain evidence="1 2">A1</strain>
    </source>
</reference>
<evidence type="ECO:0008006" key="3">
    <source>
        <dbReference type="Google" id="ProtNLM"/>
    </source>
</evidence>
<evidence type="ECO:0000313" key="2">
    <source>
        <dbReference type="Proteomes" id="UP000237319"/>
    </source>
</evidence>
<dbReference type="CDD" id="cd07040">
    <property type="entry name" value="HP"/>
    <property type="match status" value="1"/>
</dbReference>
<organism evidence="1 2">
    <name type="scientific">Lysinibacillus sphaericus</name>
    <name type="common">Bacillus sphaericus</name>
    <dbReference type="NCBI Taxonomy" id="1421"/>
    <lineage>
        <taxon>Bacteria</taxon>
        <taxon>Bacillati</taxon>
        <taxon>Bacillota</taxon>
        <taxon>Bacilli</taxon>
        <taxon>Bacillales</taxon>
        <taxon>Bacillaceae</taxon>
        <taxon>Lysinibacillus</taxon>
    </lineage>
</organism>
<evidence type="ECO:0000313" key="1">
    <source>
        <dbReference type="EMBL" id="POZ57086.1"/>
    </source>
</evidence>
<keyword evidence="2" id="KW-1185">Reference proteome</keyword>
<comment type="caution">
    <text evidence="1">The sequence shown here is derived from an EMBL/GenBank/DDBJ whole genome shotgun (WGS) entry which is preliminary data.</text>
</comment>
<proteinExistence type="predicted"/>
<dbReference type="RefSeq" id="WP_069511628.1">
    <property type="nucleotide sequence ID" value="NZ_JOTQ01000022.1"/>
</dbReference>
<name>A0A2S5D1Y3_LYSSH</name>
<dbReference type="AlphaFoldDB" id="A0A2S5D1Y3"/>
<accession>A0A2S5D1Y3</accession>
<dbReference type="SUPFAM" id="SSF53254">
    <property type="entry name" value="Phosphoglycerate mutase-like"/>
    <property type="match status" value="1"/>
</dbReference>